<keyword evidence="3" id="KW-1185">Reference proteome</keyword>
<feature type="compositionally biased region" description="Basic and acidic residues" evidence="1">
    <location>
        <begin position="238"/>
        <end position="255"/>
    </location>
</feature>
<dbReference type="Proteomes" id="UP000654075">
    <property type="component" value="Unassembled WGS sequence"/>
</dbReference>
<feature type="compositionally biased region" description="Basic and acidic residues" evidence="1">
    <location>
        <begin position="218"/>
        <end position="230"/>
    </location>
</feature>
<accession>A0A813HY84</accession>
<organism evidence="2 3">
    <name type="scientific">Polarella glacialis</name>
    <name type="common">Dinoflagellate</name>
    <dbReference type="NCBI Taxonomy" id="89957"/>
    <lineage>
        <taxon>Eukaryota</taxon>
        <taxon>Sar</taxon>
        <taxon>Alveolata</taxon>
        <taxon>Dinophyceae</taxon>
        <taxon>Suessiales</taxon>
        <taxon>Suessiaceae</taxon>
        <taxon>Polarella</taxon>
    </lineage>
</organism>
<feature type="compositionally biased region" description="Polar residues" evidence="1">
    <location>
        <begin position="1"/>
        <end position="18"/>
    </location>
</feature>
<protein>
    <submittedName>
        <fullName evidence="2">Uncharacterized protein</fullName>
    </submittedName>
</protein>
<reference evidence="2" key="1">
    <citation type="submission" date="2021-02" db="EMBL/GenBank/DDBJ databases">
        <authorList>
            <person name="Dougan E. K."/>
            <person name="Rhodes N."/>
            <person name="Thang M."/>
            <person name="Chan C."/>
        </authorList>
    </citation>
    <scope>NUCLEOTIDE SEQUENCE</scope>
</reference>
<sequence length="255" mass="28345">MWALTTQPTSPWGRSQPGSPVRIANYQGASPSKAVLAFDNVAETFCRDLEEERRERREQVGFLQRISARERDLLTGRADSLQRQLTEAKDLWERERTLLSERLATAQNALAGSSASEKAFARAEQREATLEASCRQEAAVVASLRRSEQGEESERKRLEAEAGRRSTASAEVNARLAICQVELDAARRDAADAAKRADAAECTGKDVSRQLLALEAERDRETRSFTEAREVQSAASAKEGEASLRLRKQSDDQHK</sequence>
<evidence type="ECO:0000313" key="3">
    <source>
        <dbReference type="Proteomes" id="UP000654075"/>
    </source>
</evidence>
<proteinExistence type="predicted"/>
<dbReference type="EMBL" id="CAJNNV010033190">
    <property type="protein sequence ID" value="CAE8642676.1"/>
    <property type="molecule type" value="Genomic_DNA"/>
</dbReference>
<comment type="caution">
    <text evidence="2">The sequence shown here is derived from an EMBL/GenBank/DDBJ whole genome shotgun (WGS) entry which is preliminary data.</text>
</comment>
<gene>
    <name evidence="2" type="ORF">PGLA1383_LOCUS57100</name>
</gene>
<feature type="region of interest" description="Disordered" evidence="1">
    <location>
        <begin position="218"/>
        <end position="255"/>
    </location>
</feature>
<feature type="compositionally biased region" description="Basic and acidic residues" evidence="1">
    <location>
        <begin position="145"/>
        <end position="164"/>
    </location>
</feature>
<feature type="non-terminal residue" evidence="2">
    <location>
        <position position="255"/>
    </location>
</feature>
<dbReference type="OrthoDB" id="10377042at2759"/>
<evidence type="ECO:0000313" key="2">
    <source>
        <dbReference type="EMBL" id="CAE8642676.1"/>
    </source>
</evidence>
<name>A0A813HY84_POLGL</name>
<feature type="region of interest" description="Disordered" evidence="1">
    <location>
        <begin position="143"/>
        <end position="166"/>
    </location>
</feature>
<evidence type="ECO:0000256" key="1">
    <source>
        <dbReference type="SAM" id="MobiDB-lite"/>
    </source>
</evidence>
<feature type="region of interest" description="Disordered" evidence="1">
    <location>
        <begin position="1"/>
        <end position="25"/>
    </location>
</feature>
<dbReference type="AlphaFoldDB" id="A0A813HY84"/>